<dbReference type="PANTHER" id="PTHR46196:SF1">
    <property type="entry name" value="TRANSCRIPTION FACTOR EMB1444-RELATED"/>
    <property type="match status" value="1"/>
</dbReference>
<dbReference type="InterPro" id="IPR036638">
    <property type="entry name" value="HLH_DNA-bd_sf"/>
</dbReference>
<name>A0A438KD44_VITVI</name>
<evidence type="ECO:0000256" key="3">
    <source>
        <dbReference type="ARBA" id="ARBA00023163"/>
    </source>
</evidence>
<dbReference type="Pfam" id="PF14215">
    <property type="entry name" value="bHLH-MYC_N"/>
    <property type="match status" value="1"/>
</dbReference>
<dbReference type="EMBL" id="QGNW01000009">
    <property type="protein sequence ID" value="RVX19124.1"/>
    <property type="molecule type" value="Genomic_DNA"/>
</dbReference>
<dbReference type="GO" id="GO:0046983">
    <property type="term" value="F:protein dimerization activity"/>
    <property type="evidence" value="ECO:0007669"/>
    <property type="project" value="InterPro"/>
</dbReference>
<evidence type="ECO:0000256" key="2">
    <source>
        <dbReference type="ARBA" id="ARBA00023015"/>
    </source>
</evidence>
<dbReference type="GO" id="GO:0005634">
    <property type="term" value="C:nucleus"/>
    <property type="evidence" value="ECO:0007669"/>
    <property type="project" value="UniProtKB-SubCell"/>
</dbReference>
<feature type="domain" description="BHLH" evidence="6">
    <location>
        <begin position="614"/>
        <end position="663"/>
    </location>
</feature>
<evidence type="ECO:0000256" key="4">
    <source>
        <dbReference type="ARBA" id="ARBA00023242"/>
    </source>
</evidence>
<dbReference type="PROSITE" id="PS50888">
    <property type="entry name" value="BHLH"/>
    <property type="match status" value="1"/>
</dbReference>
<evidence type="ECO:0000259" key="6">
    <source>
        <dbReference type="PROSITE" id="PS50888"/>
    </source>
</evidence>
<protein>
    <submittedName>
        <fullName evidence="7">Transcription factor bHLH155</fullName>
    </submittedName>
</protein>
<dbReference type="InterPro" id="IPR025610">
    <property type="entry name" value="MYC/MYB_N"/>
</dbReference>
<dbReference type="GO" id="GO:0003700">
    <property type="term" value="F:DNA-binding transcription factor activity"/>
    <property type="evidence" value="ECO:0007669"/>
    <property type="project" value="InterPro"/>
</dbReference>
<feature type="region of interest" description="Disordered" evidence="5">
    <location>
        <begin position="602"/>
        <end position="625"/>
    </location>
</feature>
<dbReference type="InterPro" id="IPR011598">
    <property type="entry name" value="bHLH_dom"/>
</dbReference>
<dbReference type="SUPFAM" id="SSF47459">
    <property type="entry name" value="HLH, helix-loop-helix DNA-binding domain"/>
    <property type="match status" value="1"/>
</dbReference>
<sequence length="806" mass="89942">MATDLQQTLRSLCFNTEWKYAVFWKLKHRARMVLTWEDAYYDNHDQHDPLEDKCFSKTPDTLHDGHYSHDALGLAVAKMSYHVYSLGEGIVGQVAVTGKHQWIFSDKHTTNSSSSFEYCDGWQAQFSAGIKTIVVVAVVPHGVVQLGSLQQVVEDLKLVSRIKDVFFALQDSSVAYIPHPIQCSMKSSLAMVPHLSLSLSLSLSVWHVCVSVCECACMPFMLTIIVCQHLWCSSFAQSDISTRGSASDIVPDSLFNLDKGIHKERPNVWSPMFPIFGKHNDSSFIFQLPAIHQNRAVNMFNKDGGLELSSSQSDESTKFLQPRSENFVLEGQKEVQMKLISNTKREEASGWRDADVSSEHNDASYPYNSFMENINSCSTALAADKSQVDFACFPFGLFDSVDCNRIKLHGVNCHENGVLHLPDPSDMQLQKNLEKKLEFPSELSHVDTSYTSLRFSAGSELHEALGPAFLKQSNYCDWETEKAETETTIELPEGMSSSQLTSDSGSENLLEAVVAKVCQSGSDVKSEKSFCQSMQSLLTTEKIPEPSSHTIHTVTSAGYSIDQSSLVEETQNCLKSSEVCGVTSPQGISSICPSSCSEQLERSAEPSKVNKKRARPGESCRPRPRDRQLIQDRIKELRELVPNGSKCSIDSLLERTIKHMLFLQSITKHADKLNKCAESKLHSKETGVLGSSNYEQGSSWAVEVGSHMKVCPIIVENLNMDGQMVVEMVCEECSRFLEIAEAIRSLGLTILKGVTEARGEKTWICFVVELLLVVMCKLFQGQNSRNMRRMDILWSLVQILQPKPTM</sequence>
<accession>A0A438KD44</accession>
<gene>
    <name evidence="7" type="primary">BHLH155</name>
    <name evidence="7" type="ORF">CK203_008871</name>
</gene>
<evidence type="ECO:0000313" key="8">
    <source>
        <dbReference type="Proteomes" id="UP000288805"/>
    </source>
</evidence>
<evidence type="ECO:0000256" key="5">
    <source>
        <dbReference type="SAM" id="MobiDB-lite"/>
    </source>
</evidence>
<comment type="subcellular location">
    <subcellularLocation>
        <location evidence="1">Nucleus</location>
    </subcellularLocation>
</comment>
<keyword evidence="2" id="KW-0805">Transcription regulation</keyword>
<keyword evidence="3" id="KW-0804">Transcription</keyword>
<reference evidence="7 8" key="1">
    <citation type="journal article" date="2018" name="PLoS Genet.">
        <title>Population sequencing reveals clonal diversity and ancestral inbreeding in the grapevine cultivar Chardonnay.</title>
        <authorList>
            <person name="Roach M.J."/>
            <person name="Johnson D.L."/>
            <person name="Bohlmann J."/>
            <person name="van Vuuren H.J."/>
            <person name="Jones S.J."/>
            <person name="Pretorius I.S."/>
            <person name="Schmidt S.A."/>
            <person name="Borneman A.R."/>
        </authorList>
    </citation>
    <scope>NUCLEOTIDE SEQUENCE [LARGE SCALE GENOMIC DNA]</scope>
    <source>
        <strain evidence="8">cv. Chardonnay</strain>
        <tissue evidence="7">Leaf</tissue>
    </source>
</reference>
<dbReference type="Proteomes" id="UP000288805">
    <property type="component" value="Unassembled WGS sequence"/>
</dbReference>
<comment type="caution">
    <text evidence="7">The sequence shown here is derived from an EMBL/GenBank/DDBJ whole genome shotgun (WGS) entry which is preliminary data.</text>
</comment>
<dbReference type="Pfam" id="PF23176">
    <property type="entry name" value="bHLH_LHW"/>
    <property type="match status" value="1"/>
</dbReference>
<dbReference type="PANTHER" id="PTHR46196">
    <property type="entry name" value="TRANSCRIPTION FACTOR BHLH155-LIKE ISOFORM X1-RELATED"/>
    <property type="match status" value="1"/>
</dbReference>
<dbReference type="CDD" id="cd18915">
    <property type="entry name" value="bHLH_AtLHW_like"/>
    <property type="match status" value="1"/>
</dbReference>
<organism evidence="7 8">
    <name type="scientific">Vitis vinifera</name>
    <name type="common">Grape</name>
    <dbReference type="NCBI Taxonomy" id="29760"/>
    <lineage>
        <taxon>Eukaryota</taxon>
        <taxon>Viridiplantae</taxon>
        <taxon>Streptophyta</taxon>
        <taxon>Embryophyta</taxon>
        <taxon>Tracheophyta</taxon>
        <taxon>Spermatophyta</taxon>
        <taxon>Magnoliopsida</taxon>
        <taxon>eudicotyledons</taxon>
        <taxon>Gunneridae</taxon>
        <taxon>Pentapetalae</taxon>
        <taxon>rosids</taxon>
        <taxon>Vitales</taxon>
        <taxon>Vitaceae</taxon>
        <taxon>Viteae</taxon>
        <taxon>Vitis</taxon>
    </lineage>
</organism>
<evidence type="ECO:0000313" key="7">
    <source>
        <dbReference type="EMBL" id="RVX19124.1"/>
    </source>
</evidence>
<dbReference type="InterPro" id="IPR043561">
    <property type="entry name" value="LHW-like"/>
</dbReference>
<evidence type="ECO:0000256" key="1">
    <source>
        <dbReference type="ARBA" id="ARBA00004123"/>
    </source>
</evidence>
<dbReference type="AlphaFoldDB" id="A0A438KD44"/>
<feature type="compositionally biased region" description="Basic and acidic residues" evidence="5">
    <location>
        <begin position="615"/>
        <end position="625"/>
    </location>
</feature>
<proteinExistence type="predicted"/>
<keyword evidence="4" id="KW-0539">Nucleus</keyword>